<dbReference type="RefSeq" id="WP_188231437.1">
    <property type="nucleotide sequence ID" value="NZ_JACVXB010000012.1"/>
</dbReference>
<reference evidence="1 2" key="1">
    <citation type="submission" date="2020-09" db="EMBL/GenBank/DDBJ databases">
        <title>TT11 complete genome.</title>
        <authorList>
            <person name="Wu Z."/>
        </authorList>
    </citation>
    <scope>NUCLEOTIDE SEQUENCE [LARGE SCALE GENOMIC DNA]</scope>
    <source>
        <strain evidence="1 2">TT11</strain>
    </source>
</reference>
<comment type="caution">
    <text evidence="1">The sequence shown here is derived from an EMBL/GenBank/DDBJ whole genome shotgun (WGS) entry which is preliminary data.</text>
</comment>
<name>A0A8J6Q948_9FLAO</name>
<dbReference type="EMBL" id="JACVXB010000012">
    <property type="protein sequence ID" value="MBD0833658.1"/>
    <property type="molecule type" value="Genomic_DNA"/>
</dbReference>
<protein>
    <submittedName>
        <fullName evidence="1">Uncharacterized protein</fullName>
    </submittedName>
</protein>
<evidence type="ECO:0000313" key="2">
    <source>
        <dbReference type="Proteomes" id="UP000600588"/>
    </source>
</evidence>
<proteinExistence type="predicted"/>
<accession>A0A8J6Q948</accession>
<organism evidence="1 2">
    <name type="scientific">Aestuariibaculum sediminum</name>
    <dbReference type="NCBI Taxonomy" id="2770637"/>
    <lineage>
        <taxon>Bacteria</taxon>
        <taxon>Pseudomonadati</taxon>
        <taxon>Bacteroidota</taxon>
        <taxon>Flavobacteriia</taxon>
        <taxon>Flavobacteriales</taxon>
        <taxon>Flavobacteriaceae</taxon>
    </lineage>
</organism>
<gene>
    <name evidence="1" type="ORF">ICJ83_16110</name>
</gene>
<evidence type="ECO:0000313" key="1">
    <source>
        <dbReference type="EMBL" id="MBD0833658.1"/>
    </source>
</evidence>
<dbReference type="AlphaFoldDB" id="A0A8J6Q948"/>
<sequence>MSHKGQVDTNHEFKQEWTKVPSYSLIQNLDFEYAVNGNPEHFTPLELSKVSVSPIILMVHKSSEASFEAIFKQYGQLSLRRLIKYRKIDGIFPFHYFW</sequence>
<keyword evidence="2" id="KW-1185">Reference proteome</keyword>
<dbReference type="Proteomes" id="UP000600588">
    <property type="component" value="Unassembled WGS sequence"/>
</dbReference>